<evidence type="ECO:0000313" key="3">
    <source>
        <dbReference type="EMBL" id="KAJ3514654.1"/>
    </source>
</evidence>
<dbReference type="InterPro" id="IPR027417">
    <property type="entry name" value="P-loop_NTPase"/>
</dbReference>
<evidence type="ECO:0000259" key="2">
    <source>
        <dbReference type="Pfam" id="PF24883"/>
    </source>
</evidence>
<dbReference type="InterPro" id="IPR056884">
    <property type="entry name" value="NPHP3-like_N"/>
</dbReference>
<dbReference type="PANTHER" id="PTHR10039:SF14">
    <property type="entry name" value="NACHT DOMAIN-CONTAINING PROTEIN"/>
    <property type="match status" value="1"/>
</dbReference>
<feature type="domain" description="Nephrocystin 3-like N-terminal" evidence="2">
    <location>
        <begin position="63"/>
        <end position="224"/>
    </location>
</feature>
<dbReference type="SUPFAM" id="SSF52540">
    <property type="entry name" value="P-loop containing nucleoside triphosphate hydrolases"/>
    <property type="match status" value="1"/>
</dbReference>
<dbReference type="PANTHER" id="PTHR10039">
    <property type="entry name" value="AMELOGENIN"/>
    <property type="match status" value="1"/>
</dbReference>
<dbReference type="Proteomes" id="UP001148786">
    <property type="component" value="Unassembled WGS sequence"/>
</dbReference>
<keyword evidence="1" id="KW-0677">Repeat</keyword>
<evidence type="ECO:0000313" key="4">
    <source>
        <dbReference type="Proteomes" id="UP001148786"/>
    </source>
</evidence>
<dbReference type="OrthoDB" id="3018304at2759"/>
<proteinExistence type="predicted"/>
<dbReference type="Pfam" id="PF24883">
    <property type="entry name" value="NPHP3_N"/>
    <property type="match status" value="1"/>
</dbReference>
<protein>
    <recommendedName>
        <fullName evidence="2">Nephrocystin 3-like N-terminal domain-containing protein</fullName>
    </recommendedName>
</protein>
<dbReference type="EMBL" id="JANKHO010000134">
    <property type="protein sequence ID" value="KAJ3514654.1"/>
    <property type="molecule type" value="Genomic_DNA"/>
</dbReference>
<dbReference type="AlphaFoldDB" id="A0A9W8K4R2"/>
<dbReference type="Gene3D" id="3.40.50.300">
    <property type="entry name" value="P-loop containing nucleotide triphosphate hydrolases"/>
    <property type="match status" value="1"/>
</dbReference>
<evidence type="ECO:0000256" key="1">
    <source>
        <dbReference type="ARBA" id="ARBA00022737"/>
    </source>
</evidence>
<accession>A0A9W8K4R2</accession>
<gene>
    <name evidence="3" type="ORF">NLJ89_g2257</name>
</gene>
<organism evidence="3 4">
    <name type="scientific">Agrocybe chaxingu</name>
    <dbReference type="NCBI Taxonomy" id="84603"/>
    <lineage>
        <taxon>Eukaryota</taxon>
        <taxon>Fungi</taxon>
        <taxon>Dikarya</taxon>
        <taxon>Basidiomycota</taxon>
        <taxon>Agaricomycotina</taxon>
        <taxon>Agaricomycetes</taxon>
        <taxon>Agaricomycetidae</taxon>
        <taxon>Agaricales</taxon>
        <taxon>Agaricineae</taxon>
        <taxon>Strophariaceae</taxon>
        <taxon>Agrocybe</taxon>
    </lineage>
</organism>
<sequence length="672" mass="75845">MFAKARNVVINGGSFATLNGSSFLLGWQILQDRVVFGAIHDSLARFDPPKCHPSTRTQVRARIMDWMKTTRSSSRILWLYGPVGAGKSAIAQSIAELCQAQGFAVASFFFSRTTQKHNETTFLVSTIVYQLASAVQGVQEEILRKIECDPGLVQRSLQTQFERLIVEPLNQMHHDSCHDRLPFVLILDGIDECNNAKVHSHLVTALVSALQHSASPITIFMTSRPEKHIQLCFKDTSIRSITSEMDLQDDSAARADIRTFLCEKFAEIKQTHPLKKYIPAAWPPDEAITTLVQKSSGQFVYASTVVRYVQAIDYHPMQRLEIMLGLAPPPKNHSPFADLDELYFQVLTTVDDIKASLLVLSILLLPGNRAIGDDAQPDMLDRLLKYQPGRTQLLLNKMASIVSYDRAKHSTIQLLHASLSDFLLDETRSNEFHVNLGNAHTALARGYLHLASQGLTSEDDEFLYDDLVRYHGLFVQHLWQASYSKQLVEDILAFDLAHVYKGFSNRRNAKYRTSTDLILLCRFVLRDVKEVSLHHQASFDHHLRTLLKGYVAHTPLLDSLSLFSLYHDIPEDGRRATHMLNCINAFLDPFAPFHIHRIDQEGVDIRGLLLLLETPTQDFGIVAQADLKALEGYALLLCNFIRDLNRSIQFCATPEKYAQAAVRRLGLLCESR</sequence>
<keyword evidence="4" id="KW-1185">Reference proteome</keyword>
<comment type="caution">
    <text evidence="3">The sequence shown here is derived from an EMBL/GenBank/DDBJ whole genome shotgun (WGS) entry which is preliminary data.</text>
</comment>
<name>A0A9W8K4R2_9AGAR</name>
<reference evidence="3" key="1">
    <citation type="submission" date="2022-07" db="EMBL/GenBank/DDBJ databases">
        <title>Genome Sequence of Agrocybe chaxingu.</title>
        <authorList>
            <person name="Buettner E."/>
        </authorList>
    </citation>
    <scope>NUCLEOTIDE SEQUENCE</scope>
    <source>
        <strain evidence="3">MP-N11</strain>
    </source>
</reference>